<sequence>MARVLNFSAGPAVMPEVVLRQAQEEMLDWRGTGACVAELSHRGAPFMALASEVEADVRNLLAVPESHAVLFLAGGATTLQALLPLNIAKQGQRADYLVTGHWAKVAMKQAAPAADVHVVASGEAGQFRSIPPRSEWQRSPDAAYFHVTANETIHGVELPDDIDAGTSAPLIADFSSNIASRPSDLSRYAMVYAGAQKNLGPSGITLAIIRKDLLERRGQPRADILTWASHAAQGSMLNTPPTWNWYLLGLCVRWMIEQGGTAEFARRNGEKSALVYAAIDDSEGFYRNDVVTSARSRMNIPFVLHDAALDAAFLAESQAAGLIGLKGHKAIGGMRASLYNAMPVDGVRVLVDFMHDFRKRHG</sequence>
<dbReference type="GO" id="GO:0006564">
    <property type="term" value="P:L-serine biosynthetic process"/>
    <property type="evidence" value="ECO:0007669"/>
    <property type="project" value="UniProtKB-UniRule"/>
</dbReference>
<dbReference type="SUPFAM" id="SSF53383">
    <property type="entry name" value="PLP-dependent transferases"/>
    <property type="match status" value="1"/>
</dbReference>
<evidence type="ECO:0000256" key="5">
    <source>
        <dbReference type="ARBA" id="ARBA00022605"/>
    </source>
</evidence>
<dbReference type="PIRSF" id="PIRSF000525">
    <property type="entry name" value="SerC"/>
    <property type="match status" value="1"/>
</dbReference>
<dbReference type="Gene3D" id="3.40.640.10">
    <property type="entry name" value="Type I PLP-dependent aspartate aminotransferase-like (Major domain)"/>
    <property type="match status" value="1"/>
</dbReference>
<reference evidence="14 15" key="1">
    <citation type="submission" date="2017-08" db="EMBL/GenBank/DDBJ databases">
        <title>Lysobacter sylvestris genome.</title>
        <authorList>
            <person name="Zhang D.-C."/>
            <person name="Albuquerque L."/>
            <person name="Franca L."/>
            <person name="Froufe H.J.C."/>
            <person name="Barroso C."/>
            <person name="Egas C."/>
            <person name="Da Costa M."/>
            <person name="Margesin R."/>
        </authorList>
    </citation>
    <scope>NUCLEOTIDE SEQUENCE [LARGE SCALE GENOMIC DNA]</scope>
    <source>
        <strain evidence="14 15">AM20-91</strain>
    </source>
</reference>
<evidence type="ECO:0000256" key="4">
    <source>
        <dbReference type="ARBA" id="ARBA00022576"/>
    </source>
</evidence>
<feature type="binding site" evidence="12">
    <location>
        <position position="152"/>
    </location>
    <ligand>
        <name>pyridoxal 5'-phosphate</name>
        <dbReference type="ChEBI" id="CHEBI:597326"/>
    </ligand>
</feature>
<gene>
    <name evidence="12" type="primary">serC</name>
    <name evidence="14" type="ORF">Lysil_2018</name>
</gene>
<protein>
    <recommendedName>
        <fullName evidence="12">Phosphoserine aminotransferase</fullName>
        <ecNumber evidence="12">2.6.1.52</ecNumber>
    </recommendedName>
    <alternativeName>
        <fullName evidence="12">Phosphohydroxythreonine aminotransferase</fullName>
        <shortName evidence="12">PSAT</shortName>
    </alternativeName>
</protein>
<keyword evidence="8 12" id="KW-0664">Pyridoxine biosynthesis</keyword>
<dbReference type="InterPro" id="IPR015422">
    <property type="entry name" value="PyrdxlP-dep_Trfase_small"/>
</dbReference>
<dbReference type="AlphaFoldDB" id="A0A2K1PYG9"/>
<evidence type="ECO:0000256" key="7">
    <source>
        <dbReference type="ARBA" id="ARBA00022898"/>
    </source>
</evidence>
<evidence type="ECO:0000256" key="3">
    <source>
        <dbReference type="ARBA" id="ARBA00006904"/>
    </source>
</evidence>
<comment type="catalytic activity">
    <reaction evidence="10 12">
        <text>4-(phosphooxy)-L-threonine + 2-oxoglutarate = (R)-3-hydroxy-2-oxo-4-phosphooxybutanoate + L-glutamate</text>
        <dbReference type="Rhea" id="RHEA:16573"/>
        <dbReference type="ChEBI" id="CHEBI:16810"/>
        <dbReference type="ChEBI" id="CHEBI:29985"/>
        <dbReference type="ChEBI" id="CHEBI:58452"/>
        <dbReference type="ChEBI" id="CHEBI:58538"/>
        <dbReference type="EC" id="2.6.1.52"/>
    </reaction>
</comment>
<evidence type="ECO:0000313" key="15">
    <source>
        <dbReference type="Proteomes" id="UP000236220"/>
    </source>
</evidence>
<comment type="similarity">
    <text evidence="3 12">Belongs to the class-V pyridoxal-phosphate-dependent aminotransferase family. SerC subfamily.</text>
</comment>
<keyword evidence="5 12" id="KW-0028">Amino-acid biosynthesis</keyword>
<dbReference type="HAMAP" id="MF_00160">
    <property type="entry name" value="SerC_aminotrans_5"/>
    <property type="match status" value="1"/>
</dbReference>
<keyword evidence="12" id="KW-0963">Cytoplasm</keyword>
<dbReference type="RefSeq" id="WP_103075498.1">
    <property type="nucleotide sequence ID" value="NZ_NPZB01000002.1"/>
</dbReference>
<accession>A0A2K1PYG9</accession>
<comment type="pathway">
    <text evidence="1 12">Cofactor biosynthesis; pyridoxine 5'-phosphate biosynthesis; pyridoxine 5'-phosphate from D-erythrose 4-phosphate: step 3/5.</text>
</comment>
<dbReference type="UniPathway" id="UPA00244">
    <property type="reaction ID" value="UER00311"/>
</dbReference>
<evidence type="ECO:0000256" key="8">
    <source>
        <dbReference type="ARBA" id="ARBA00023096"/>
    </source>
</evidence>
<dbReference type="Pfam" id="PF00266">
    <property type="entry name" value="Aminotran_5"/>
    <property type="match status" value="1"/>
</dbReference>
<comment type="catalytic activity">
    <reaction evidence="11 12">
        <text>O-phospho-L-serine + 2-oxoglutarate = 3-phosphooxypyruvate + L-glutamate</text>
        <dbReference type="Rhea" id="RHEA:14329"/>
        <dbReference type="ChEBI" id="CHEBI:16810"/>
        <dbReference type="ChEBI" id="CHEBI:18110"/>
        <dbReference type="ChEBI" id="CHEBI:29985"/>
        <dbReference type="ChEBI" id="CHEBI:57524"/>
        <dbReference type="EC" id="2.6.1.52"/>
    </reaction>
</comment>
<feature type="domain" description="Aminotransferase class V" evidence="13">
    <location>
        <begin position="4"/>
        <end position="349"/>
    </location>
</feature>
<feature type="binding site" evidence="12">
    <location>
        <position position="196"/>
    </location>
    <ligand>
        <name>pyridoxal 5'-phosphate</name>
        <dbReference type="ChEBI" id="CHEBI:597326"/>
    </ligand>
</feature>
<keyword evidence="9 12" id="KW-0718">Serine biosynthesis</keyword>
<dbReference type="OrthoDB" id="9809412at2"/>
<dbReference type="Gene3D" id="3.90.1150.10">
    <property type="entry name" value="Aspartate Aminotransferase, domain 1"/>
    <property type="match status" value="1"/>
</dbReference>
<dbReference type="InterPro" id="IPR015421">
    <property type="entry name" value="PyrdxlP-dep_Trfase_major"/>
</dbReference>
<evidence type="ECO:0000256" key="6">
    <source>
        <dbReference type="ARBA" id="ARBA00022679"/>
    </source>
</evidence>
<name>A0A2K1PYG9_9GAMM</name>
<feature type="binding site" evidence="12">
    <location>
        <position position="173"/>
    </location>
    <ligand>
        <name>pyridoxal 5'-phosphate</name>
        <dbReference type="ChEBI" id="CHEBI:597326"/>
    </ligand>
</feature>
<keyword evidence="4 12" id="KW-0032">Aminotransferase</keyword>
<comment type="subunit">
    <text evidence="12">Homodimer.</text>
</comment>
<dbReference type="NCBIfam" id="NF003764">
    <property type="entry name" value="PRK05355.1"/>
    <property type="match status" value="1"/>
</dbReference>
<evidence type="ECO:0000256" key="10">
    <source>
        <dbReference type="ARBA" id="ARBA00047630"/>
    </source>
</evidence>
<keyword evidence="6 12" id="KW-0808">Transferase</keyword>
<comment type="pathway">
    <text evidence="2 12">Amino-acid biosynthesis; L-serine biosynthesis; L-serine from 3-phospho-D-glycerate: step 2/3.</text>
</comment>
<evidence type="ECO:0000256" key="1">
    <source>
        <dbReference type="ARBA" id="ARBA00004915"/>
    </source>
</evidence>
<dbReference type="UniPathway" id="UPA00135">
    <property type="reaction ID" value="UER00197"/>
</dbReference>
<dbReference type="InterPro" id="IPR015424">
    <property type="entry name" value="PyrdxlP-dep_Trfase"/>
</dbReference>
<feature type="binding site" evidence="12">
    <location>
        <begin position="238"/>
        <end position="239"/>
    </location>
    <ligand>
        <name>pyridoxal 5'-phosphate</name>
        <dbReference type="ChEBI" id="CHEBI:597326"/>
    </ligand>
</feature>
<dbReference type="GO" id="GO:0008615">
    <property type="term" value="P:pyridoxine biosynthetic process"/>
    <property type="evidence" value="ECO:0007669"/>
    <property type="project" value="UniProtKB-UniRule"/>
</dbReference>
<evidence type="ECO:0000259" key="13">
    <source>
        <dbReference type="Pfam" id="PF00266"/>
    </source>
</evidence>
<evidence type="ECO:0000256" key="11">
    <source>
        <dbReference type="ARBA" id="ARBA00049007"/>
    </source>
</evidence>
<comment type="caution">
    <text evidence="14">The sequence shown here is derived from an EMBL/GenBank/DDBJ whole genome shotgun (WGS) entry which is preliminary data.</text>
</comment>
<keyword evidence="7 12" id="KW-0663">Pyridoxal phosphate</keyword>
<feature type="binding site" evidence="12">
    <location>
        <position position="42"/>
    </location>
    <ligand>
        <name>L-glutamate</name>
        <dbReference type="ChEBI" id="CHEBI:29985"/>
    </ligand>
</feature>
<dbReference type="EC" id="2.6.1.52" evidence="12"/>
<feature type="modified residue" description="N6-(pyridoxal phosphate)lysine" evidence="12">
    <location>
        <position position="197"/>
    </location>
</feature>
<evidence type="ECO:0000256" key="2">
    <source>
        <dbReference type="ARBA" id="ARBA00005099"/>
    </source>
</evidence>
<dbReference type="FunFam" id="3.40.640.10:FF:000010">
    <property type="entry name" value="Phosphoserine aminotransferase"/>
    <property type="match status" value="1"/>
</dbReference>
<evidence type="ECO:0000256" key="12">
    <source>
        <dbReference type="HAMAP-Rule" id="MF_00160"/>
    </source>
</evidence>
<keyword evidence="15" id="KW-1185">Reference proteome</keyword>
<comment type="cofactor">
    <cofactor evidence="12">
        <name>pyridoxal 5'-phosphate</name>
        <dbReference type="ChEBI" id="CHEBI:597326"/>
    </cofactor>
    <text evidence="12">Binds 1 pyridoxal phosphate per subunit.</text>
</comment>
<dbReference type="FunFam" id="3.90.1150.10:FF:000006">
    <property type="entry name" value="Phosphoserine aminotransferase"/>
    <property type="match status" value="1"/>
</dbReference>
<dbReference type="GO" id="GO:0004648">
    <property type="term" value="F:O-phospho-L-serine:2-oxoglutarate aminotransferase activity"/>
    <property type="evidence" value="ECO:0007669"/>
    <property type="project" value="UniProtKB-UniRule"/>
</dbReference>
<dbReference type="PANTHER" id="PTHR43247:SF1">
    <property type="entry name" value="PHOSPHOSERINE AMINOTRANSFERASE"/>
    <property type="match status" value="1"/>
</dbReference>
<feature type="binding site" evidence="12">
    <location>
        <position position="102"/>
    </location>
    <ligand>
        <name>pyridoxal 5'-phosphate</name>
        <dbReference type="ChEBI" id="CHEBI:597326"/>
    </ligand>
</feature>
<proteinExistence type="inferred from homology"/>
<comment type="subcellular location">
    <subcellularLocation>
        <location evidence="12">Cytoplasm</location>
    </subcellularLocation>
</comment>
<evidence type="ECO:0000313" key="14">
    <source>
        <dbReference type="EMBL" id="PNS07842.1"/>
    </source>
</evidence>
<dbReference type="InterPro" id="IPR000192">
    <property type="entry name" value="Aminotrans_V_dom"/>
</dbReference>
<dbReference type="Proteomes" id="UP000236220">
    <property type="component" value="Unassembled WGS sequence"/>
</dbReference>
<organism evidence="14 15">
    <name type="scientific">Solilutibacter silvestris</name>
    <dbReference type="NCBI Taxonomy" id="1645665"/>
    <lineage>
        <taxon>Bacteria</taxon>
        <taxon>Pseudomonadati</taxon>
        <taxon>Pseudomonadota</taxon>
        <taxon>Gammaproteobacteria</taxon>
        <taxon>Lysobacterales</taxon>
        <taxon>Lysobacteraceae</taxon>
        <taxon>Solilutibacter</taxon>
    </lineage>
</organism>
<dbReference type="PANTHER" id="PTHR43247">
    <property type="entry name" value="PHOSPHOSERINE AMINOTRANSFERASE"/>
    <property type="match status" value="1"/>
</dbReference>
<dbReference type="InterPro" id="IPR022278">
    <property type="entry name" value="Pser_aminoTfrase"/>
</dbReference>
<dbReference type="GO" id="GO:0030170">
    <property type="term" value="F:pyridoxal phosphate binding"/>
    <property type="evidence" value="ECO:0007669"/>
    <property type="project" value="UniProtKB-UniRule"/>
</dbReference>
<dbReference type="GO" id="GO:0005737">
    <property type="term" value="C:cytoplasm"/>
    <property type="evidence" value="ECO:0007669"/>
    <property type="project" value="UniProtKB-SubCell"/>
</dbReference>
<comment type="function">
    <text evidence="12">Catalyzes the reversible conversion of 3-phosphohydroxypyruvate to phosphoserine and of 3-hydroxy-2-oxo-4-phosphonooxybutanoate to phosphohydroxythreonine.</text>
</comment>
<evidence type="ECO:0000256" key="9">
    <source>
        <dbReference type="ARBA" id="ARBA00023299"/>
    </source>
</evidence>
<comment type="caution">
    <text evidence="12">Lacks conserved residue(s) required for the propagation of feature annotation.</text>
</comment>
<feature type="binding site" evidence="12">
    <location>
        <begin position="76"/>
        <end position="77"/>
    </location>
    <ligand>
        <name>pyridoxal 5'-phosphate</name>
        <dbReference type="ChEBI" id="CHEBI:597326"/>
    </ligand>
</feature>
<dbReference type="NCBIfam" id="TIGR01364">
    <property type="entry name" value="serC_1"/>
    <property type="match status" value="1"/>
</dbReference>
<dbReference type="EMBL" id="NPZB01000002">
    <property type="protein sequence ID" value="PNS07842.1"/>
    <property type="molecule type" value="Genomic_DNA"/>
</dbReference>